<sequence length="325" mass="35657">MAARVALRSRVTRRPGVHGSGVRGRCRLPRRPTLNQAGCANCGPTSTAQKGFVLQEKRTCKEARDVPQAKKDDILETLIPLMSETRHAFWQDLAVSGATGLIDTDELVLGQLMVLYPALPIEQLGWDAILLCTPVPKRGIFKIELLLSLSNHDIKQRAGQNWLTENYGQAITRTFMFIEGGLFVCRDSILRGLSGRLVAVQDQVPDPSAGIVSTADDPPVRYLRRSHDRKVSKLAVPISKCLTLCRQTLDRKVSTFGSVTVEISYFVPPNACKMLEGRVLQHLSLFQVALTPGPAATNLADPCSPPHSRGQTLTRNLSVGSAWLM</sequence>
<gene>
    <name evidence="1" type="ORF">EGW08_006567</name>
</gene>
<keyword evidence="2" id="KW-1185">Reference proteome</keyword>
<dbReference type="Proteomes" id="UP000271974">
    <property type="component" value="Unassembled WGS sequence"/>
</dbReference>
<proteinExistence type="predicted"/>
<accession>A0A3S1A8Y8</accession>
<protein>
    <submittedName>
        <fullName evidence="1">Uncharacterized protein</fullName>
    </submittedName>
</protein>
<dbReference type="EMBL" id="RQTK01000162">
    <property type="protein sequence ID" value="RUS85691.1"/>
    <property type="molecule type" value="Genomic_DNA"/>
</dbReference>
<evidence type="ECO:0000313" key="2">
    <source>
        <dbReference type="Proteomes" id="UP000271974"/>
    </source>
</evidence>
<reference evidence="1 2" key="1">
    <citation type="submission" date="2019-01" db="EMBL/GenBank/DDBJ databases">
        <title>A draft genome assembly of the solar-powered sea slug Elysia chlorotica.</title>
        <authorList>
            <person name="Cai H."/>
            <person name="Li Q."/>
            <person name="Fang X."/>
            <person name="Li J."/>
            <person name="Curtis N.E."/>
            <person name="Altenburger A."/>
            <person name="Shibata T."/>
            <person name="Feng M."/>
            <person name="Maeda T."/>
            <person name="Schwartz J.A."/>
            <person name="Shigenobu S."/>
            <person name="Lundholm N."/>
            <person name="Nishiyama T."/>
            <person name="Yang H."/>
            <person name="Hasebe M."/>
            <person name="Li S."/>
            <person name="Pierce S.K."/>
            <person name="Wang J."/>
        </authorList>
    </citation>
    <scope>NUCLEOTIDE SEQUENCE [LARGE SCALE GENOMIC DNA]</scope>
    <source>
        <strain evidence="1">EC2010</strain>
        <tissue evidence="1">Whole organism of an adult</tissue>
    </source>
</reference>
<name>A0A3S1A8Y8_ELYCH</name>
<dbReference type="OrthoDB" id="6781302at2759"/>
<dbReference type="AlphaFoldDB" id="A0A3S1A8Y8"/>
<evidence type="ECO:0000313" key="1">
    <source>
        <dbReference type="EMBL" id="RUS85691.1"/>
    </source>
</evidence>
<organism evidence="1 2">
    <name type="scientific">Elysia chlorotica</name>
    <name type="common">Eastern emerald elysia</name>
    <name type="synonym">Sea slug</name>
    <dbReference type="NCBI Taxonomy" id="188477"/>
    <lineage>
        <taxon>Eukaryota</taxon>
        <taxon>Metazoa</taxon>
        <taxon>Spiralia</taxon>
        <taxon>Lophotrochozoa</taxon>
        <taxon>Mollusca</taxon>
        <taxon>Gastropoda</taxon>
        <taxon>Heterobranchia</taxon>
        <taxon>Euthyneura</taxon>
        <taxon>Panpulmonata</taxon>
        <taxon>Sacoglossa</taxon>
        <taxon>Placobranchoidea</taxon>
        <taxon>Plakobranchidae</taxon>
        <taxon>Elysia</taxon>
    </lineage>
</organism>
<comment type="caution">
    <text evidence="1">The sequence shown here is derived from an EMBL/GenBank/DDBJ whole genome shotgun (WGS) entry which is preliminary data.</text>
</comment>